<sequence>MANSEQLEASEKELHGEKVEKQEEVVSVELPAPKGWKKKTLHLDNQITSASNLAYIPKVFDQFRKDVNQSWELWKSFSVHQLPLSSKLNNGFVNNPLGEGLAFKQVMMNWRGTEND</sequence>
<dbReference type="EMBL" id="JBBNAF010000001">
    <property type="protein sequence ID" value="KAK9170258.1"/>
    <property type="molecule type" value="Genomic_DNA"/>
</dbReference>
<comment type="caution">
    <text evidence="2">The sequence shown here is derived from an EMBL/GenBank/DDBJ whole genome shotgun (WGS) entry which is preliminary data.</text>
</comment>
<organism evidence="2 3">
    <name type="scientific">Stephania yunnanensis</name>
    <dbReference type="NCBI Taxonomy" id="152371"/>
    <lineage>
        <taxon>Eukaryota</taxon>
        <taxon>Viridiplantae</taxon>
        <taxon>Streptophyta</taxon>
        <taxon>Embryophyta</taxon>
        <taxon>Tracheophyta</taxon>
        <taxon>Spermatophyta</taxon>
        <taxon>Magnoliopsida</taxon>
        <taxon>Ranunculales</taxon>
        <taxon>Menispermaceae</taxon>
        <taxon>Menispermoideae</taxon>
        <taxon>Cissampelideae</taxon>
        <taxon>Stephania</taxon>
    </lineage>
</organism>
<name>A0AAP0Q7Z9_9MAGN</name>
<evidence type="ECO:0000313" key="2">
    <source>
        <dbReference type="EMBL" id="KAK9170258.1"/>
    </source>
</evidence>
<accession>A0AAP0Q7Z9</accession>
<feature type="compositionally biased region" description="Basic and acidic residues" evidence="1">
    <location>
        <begin position="9"/>
        <end position="21"/>
    </location>
</feature>
<protein>
    <submittedName>
        <fullName evidence="2">Uncharacterized protein</fullName>
    </submittedName>
</protein>
<evidence type="ECO:0000256" key="1">
    <source>
        <dbReference type="SAM" id="MobiDB-lite"/>
    </source>
</evidence>
<gene>
    <name evidence="2" type="ORF">Syun_002398</name>
</gene>
<dbReference type="AlphaFoldDB" id="A0AAP0Q7Z9"/>
<evidence type="ECO:0000313" key="3">
    <source>
        <dbReference type="Proteomes" id="UP001420932"/>
    </source>
</evidence>
<proteinExistence type="predicted"/>
<keyword evidence="3" id="KW-1185">Reference proteome</keyword>
<feature type="region of interest" description="Disordered" evidence="1">
    <location>
        <begin position="1"/>
        <end position="21"/>
    </location>
</feature>
<reference evidence="2 3" key="1">
    <citation type="submission" date="2024-01" db="EMBL/GenBank/DDBJ databases">
        <title>Genome assemblies of Stephania.</title>
        <authorList>
            <person name="Yang L."/>
        </authorList>
    </citation>
    <scope>NUCLEOTIDE SEQUENCE [LARGE SCALE GENOMIC DNA]</scope>
    <source>
        <strain evidence="2">YNDBR</strain>
        <tissue evidence="2">Leaf</tissue>
    </source>
</reference>
<dbReference type="Proteomes" id="UP001420932">
    <property type="component" value="Unassembled WGS sequence"/>
</dbReference>